<evidence type="ECO:0000313" key="3">
    <source>
        <dbReference type="Proteomes" id="UP001058974"/>
    </source>
</evidence>
<dbReference type="EMBL" id="JAMSHJ010000007">
    <property type="protein sequence ID" value="KAI5387388.1"/>
    <property type="molecule type" value="Genomic_DNA"/>
</dbReference>
<dbReference type="Proteomes" id="UP001058974">
    <property type="component" value="Chromosome 7"/>
</dbReference>
<accession>A0A9D4VNT5</accession>
<reference evidence="2 3" key="1">
    <citation type="journal article" date="2022" name="Nat. Genet.">
        <title>Improved pea reference genome and pan-genome highlight genomic features and evolutionary characteristics.</title>
        <authorList>
            <person name="Yang T."/>
            <person name="Liu R."/>
            <person name="Luo Y."/>
            <person name="Hu S."/>
            <person name="Wang D."/>
            <person name="Wang C."/>
            <person name="Pandey M.K."/>
            <person name="Ge S."/>
            <person name="Xu Q."/>
            <person name="Li N."/>
            <person name="Li G."/>
            <person name="Huang Y."/>
            <person name="Saxena R.K."/>
            <person name="Ji Y."/>
            <person name="Li M."/>
            <person name="Yan X."/>
            <person name="He Y."/>
            <person name="Liu Y."/>
            <person name="Wang X."/>
            <person name="Xiang C."/>
            <person name="Varshney R.K."/>
            <person name="Ding H."/>
            <person name="Gao S."/>
            <person name="Zong X."/>
        </authorList>
    </citation>
    <scope>NUCLEOTIDE SEQUENCE [LARGE SCALE GENOMIC DNA]</scope>
    <source>
        <strain evidence="2 3">cv. Zhongwan 6</strain>
    </source>
</reference>
<keyword evidence="3" id="KW-1185">Reference proteome</keyword>
<dbReference type="AlphaFoldDB" id="A0A9D4VNT5"/>
<protein>
    <submittedName>
        <fullName evidence="2">Uncharacterized protein</fullName>
    </submittedName>
</protein>
<comment type="caution">
    <text evidence="2">The sequence shown here is derived from an EMBL/GenBank/DDBJ whole genome shotgun (WGS) entry which is preliminary data.</text>
</comment>
<feature type="coiled-coil region" evidence="1">
    <location>
        <begin position="72"/>
        <end position="106"/>
    </location>
</feature>
<organism evidence="2 3">
    <name type="scientific">Pisum sativum</name>
    <name type="common">Garden pea</name>
    <name type="synonym">Lathyrus oleraceus</name>
    <dbReference type="NCBI Taxonomy" id="3888"/>
    <lineage>
        <taxon>Eukaryota</taxon>
        <taxon>Viridiplantae</taxon>
        <taxon>Streptophyta</taxon>
        <taxon>Embryophyta</taxon>
        <taxon>Tracheophyta</taxon>
        <taxon>Spermatophyta</taxon>
        <taxon>Magnoliopsida</taxon>
        <taxon>eudicotyledons</taxon>
        <taxon>Gunneridae</taxon>
        <taxon>Pentapetalae</taxon>
        <taxon>rosids</taxon>
        <taxon>fabids</taxon>
        <taxon>Fabales</taxon>
        <taxon>Fabaceae</taxon>
        <taxon>Papilionoideae</taxon>
        <taxon>50 kb inversion clade</taxon>
        <taxon>NPAAA clade</taxon>
        <taxon>Hologalegina</taxon>
        <taxon>IRL clade</taxon>
        <taxon>Fabeae</taxon>
        <taxon>Lathyrus</taxon>
    </lineage>
</organism>
<name>A0A9D4VNT5_PEA</name>
<evidence type="ECO:0000256" key="1">
    <source>
        <dbReference type="SAM" id="Coils"/>
    </source>
</evidence>
<feature type="coiled-coil region" evidence="1">
    <location>
        <begin position="138"/>
        <end position="179"/>
    </location>
</feature>
<keyword evidence="1" id="KW-0175">Coiled coil</keyword>
<evidence type="ECO:0000313" key="2">
    <source>
        <dbReference type="EMBL" id="KAI5387388.1"/>
    </source>
</evidence>
<gene>
    <name evidence="2" type="ORF">KIW84_073497</name>
</gene>
<dbReference type="Gramene" id="Psat07G0349700-T1">
    <property type="protein sequence ID" value="KAI5387388.1"/>
    <property type="gene ID" value="KIW84_073497"/>
</dbReference>
<sequence length="315" mass="37211">MATRTDQNIEEKRKVLIEDDVGTQVHAKGTKLAKKNGATRVPYQQWVSERIKIAKIPFSIEIPLKSTSPKPVPVYLEEVEKLRAMVAKLRKEKEDLQFELYKETRENMILNRKRNQRKELLEESHKKNRWKRLWDLATKKKKDVREELESQIQELKEQLRSSEAELVREKRLKEQAQRASQICPRAWEKKCDELNTNKELASYWKEQYESLKSQTMGWLNQRKHLNEILDKFVVNIGRRTSIKVHPVDTIGFPPDAPRASTGRIVKQGPIEMLGKQNLKHRLPEDLSIFAFDRCRIQQFDRFTTEALGLCLRRNE</sequence>
<proteinExistence type="predicted"/>